<evidence type="ECO:0000256" key="12">
    <source>
        <dbReference type="ARBA" id="ARBA00022837"/>
    </source>
</evidence>
<feature type="binding site" evidence="18">
    <location>
        <position position="127"/>
    </location>
    <ligand>
        <name>Cu cation</name>
        <dbReference type="ChEBI" id="CHEBI:23378"/>
        <label>Z3</label>
    </ligand>
</feature>
<feature type="region of interest" description="COX2-like" evidence="18">
    <location>
        <begin position="534"/>
        <end position="629"/>
    </location>
</feature>
<comment type="pathway">
    <text evidence="3">Nitrogen metabolism; nitrate reduction (denitrification); dinitrogen from nitrate: step 4/4.</text>
</comment>
<feature type="binding site" evidence="18">
    <location>
        <position position="618"/>
    </location>
    <ligand>
        <name>Cu cation</name>
        <dbReference type="ChEBI" id="CHEBI:23378"/>
        <label>A2</label>
    </ligand>
</feature>
<dbReference type="Gene3D" id="2.60.40.420">
    <property type="entry name" value="Cupredoxins - blue copper proteins"/>
    <property type="match status" value="1"/>
</dbReference>
<dbReference type="Gene3D" id="2.130.10.10">
    <property type="entry name" value="YVTN repeat-like/Quinoprotein amine dehydrogenase"/>
    <property type="match status" value="1"/>
</dbReference>
<dbReference type="InterPro" id="IPR051403">
    <property type="entry name" value="NosZ/Cyto_c_oxidase_sub2"/>
</dbReference>
<dbReference type="CDD" id="cd04223">
    <property type="entry name" value="N2OR_C"/>
    <property type="match status" value="1"/>
</dbReference>
<dbReference type="GO" id="GO:0016020">
    <property type="term" value="C:membrane"/>
    <property type="evidence" value="ECO:0007669"/>
    <property type="project" value="InterPro"/>
</dbReference>
<evidence type="ECO:0000256" key="9">
    <source>
        <dbReference type="ARBA" id="ARBA00022723"/>
    </source>
</evidence>
<dbReference type="PANTHER" id="PTHR42838:SF2">
    <property type="entry name" value="NITROUS-OXIDE REDUCTASE"/>
    <property type="match status" value="1"/>
</dbReference>
<feature type="binding site" evidence="18">
    <location>
        <position position="175"/>
    </location>
    <ligand>
        <name>Cu cation</name>
        <dbReference type="ChEBI" id="CHEBI:23378"/>
        <label>Z2</label>
    </ligand>
</feature>
<organism evidence="20 21">
    <name type="scientific">Shewanella cyperi</name>
    <dbReference type="NCBI Taxonomy" id="2814292"/>
    <lineage>
        <taxon>Bacteria</taxon>
        <taxon>Pseudomonadati</taxon>
        <taxon>Pseudomonadota</taxon>
        <taxon>Gammaproteobacteria</taxon>
        <taxon>Alteromonadales</taxon>
        <taxon>Shewanellaceae</taxon>
        <taxon>Shewanella</taxon>
    </lineage>
</organism>
<evidence type="ECO:0000256" key="7">
    <source>
        <dbReference type="ARBA" id="ARBA00011896"/>
    </source>
</evidence>
<keyword evidence="12 18" id="KW-0106">Calcium</keyword>
<dbReference type="GO" id="GO:0004129">
    <property type="term" value="F:cytochrome-c oxidase activity"/>
    <property type="evidence" value="ECO:0007669"/>
    <property type="project" value="InterPro"/>
</dbReference>
<reference evidence="20 21" key="1">
    <citation type="submission" date="2021-03" db="EMBL/GenBank/DDBJ databases">
        <title>Novel species identification of genus Shewanella.</title>
        <authorList>
            <person name="Liu G."/>
            <person name="Zhang Q."/>
        </authorList>
    </citation>
    <scope>NUCLEOTIDE SEQUENCE [LARGE SCALE GENOMIC DNA]</scope>
    <source>
        <strain evidence="20 21">FJAT-53726</strain>
    </source>
</reference>
<dbReference type="NCBIfam" id="TIGR04244">
    <property type="entry name" value="nitrous_NosZ_RR"/>
    <property type="match status" value="1"/>
</dbReference>
<keyword evidence="21" id="KW-1185">Reference proteome</keyword>
<evidence type="ECO:0000256" key="10">
    <source>
        <dbReference type="ARBA" id="ARBA00022729"/>
    </source>
</evidence>
<evidence type="ECO:0000256" key="2">
    <source>
        <dbReference type="ARBA" id="ARBA00004418"/>
    </source>
</evidence>
<feature type="binding site" evidence="18">
    <location>
        <position position="319"/>
    </location>
    <ligand>
        <name>Cu cation</name>
        <dbReference type="ChEBI" id="CHEBI:23378"/>
        <label>Z1</label>
    </ligand>
</feature>
<evidence type="ECO:0000259" key="19">
    <source>
        <dbReference type="PROSITE" id="PS50857"/>
    </source>
</evidence>
<keyword evidence="13 18" id="KW-0560">Oxidoreductase</keyword>
<evidence type="ECO:0000256" key="4">
    <source>
        <dbReference type="ARBA" id="ARBA00006790"/>
    </source>
</evidence>
<keyword evidence="11 18" id="KW-0574">Periplasm</keyword>
<comment type="PTM">
    <text evidence="18">Predicted to be exported by the Tat system. The position of the signal peptide cleavage has not been experimentally proven.</text>
</comment>
<feature type="binding site" evidence="18">
    <location>
        <position position="610"/>
    </location>
    <ligand>
        <name>Cu cation</name>
        <dbReference type="ChEBI" id="CHEBI:23378"/>
        <label>A1</label>
    </ligand>
</feature>
<dbReference type="AlphaFoldDB" id="A0A974XL63"/>
<dbReference type="PROSITE" id="PS51318">
    <property type="entry name" value="TAT"/>
    <property type="match status" value="1"/>
</dbReference>
<feature type="binding site" evidence="18">
    <location>
        <position position="461"/>
    </location>
    <ligand>
        <name>Ca(2+)</name>
        <dbReference type="ChEBI" id="CHEBI:29108"/>
        <label>1</label>
    </ligand>
</feature>
<dbReference type="GO" id="GO:0050304">
    <property type="term" value="F:nitrous-oxide reductase activity"/>
    <property type="evidence" value="ECO:0007669"/>
    <property type="project" value="UniProtKB-UniRule"/>
</dbReference>
<dbReference type="InterPro" id="IPR008972">
    <property type="entry name" value="Cupredoxin"/>
</dbReference>
<feature type="binding site" evidence="18">
    <location>
        <position position="614"/>
    </location>
    <ligand>
        <name>Cu cation</name>
        <dbReference type="ChEBI" id="CHEBI:23378"/>
        <label>A1</label>
    </ligand>
</feature>
<name>A0A974XL63_9GAMM</name>
<comment type="subunit">
    <text evidence="6 18">Homodimer.</text>
</comment>
<dbReference type="HAMAP" id="MF_00716">
    <property type="entry name" value="NosZ"/>
    <property type="match status" value="1"/>
</dbReference>
<feature type="binding site" evidence="18">
    <location>
        <position position="256"/>
    </location>
    <ligand>
        <name>Ca(2+)</name>
        <dbReference type="ChEBI" id="CHEBI:29108"/>
        <label>2</label>
    </ligand>
</feature>
<evidence type="ECO:0000313" key="21">
    <source>
        <dbReference type="Proteomes" id="UP000663281"/>
    </source>
</evidence>
<proteinExistence type="inferred from homology"/>
<sequence>MHRSDDEQQAQGLENAGRRSFMSKTALLGAGAVTAPMTAAMFASMAKANAAEAANSPIRHPGELDEYYGFWSGGHSGEVRIMGLPSMRELMRIPVFNIDSATGWGLTNESKRIKGDSAHLMAGDSHHPHMSMTDGRYDGKYVFINDKANSRVARIRCDVMKVDKMITIPNVQAIHGLRVQKVPYTKYVICNGEFEIPMNNDGKSSMEDVSTYRSLFNVIDAETLEVAFQVMVDGNLDNTDADYDGKYFASTCYNSEMGMTLSDMIASERDHVVVFSLERCLAALKAGDFKTYNGNKVPVLDGRKGSKLTRYIPVPKSPHGMNTSPNGEYFVANGKLSPTVSVISIKKLDDLFNDKIQPRDAIVAEPELGLGPLHTAFDNRGHAYTTLFLDSQIVKWNVEEAIRAYQGEKVNYIKQKLDVHYQPGHNHTSQGETRDADGKWLVSLCKFSKDRFLPVGPLRPENDQLIDISGDEMKLVHDGPTYAEPHDCIIVHRSKLKPKKLWTRDDSIFADTVAMAEKDGVNLMADNKVIRDGNKVRVYMTSIAPTYGMTEFKVKLGDEVTVVVTNLDQVEDVTHGFCMTNHGVQMEIGPQATSSITFIADKPGVQWYYCNWFCHALHMEMRGRMLVEA</sequence>
<feature type="domain" description="Cytochrome oxidase subunit II copper A binding" evidence="19">
    <location>
        <begin position="531"/>
        <end position="629"/>
    </location>
</feature>
<comment type="catalytic activity">
    <reaction evidence="17 18">
        <text>N2 + 2 Fe(III)-[cytochrome c] + H2O = nitrous oxide + 2 Fe(II)-[cytochrome c] + 2 H(+)</text>
        <dbReference type="Rhea" id="RHEA:43108"/>
        <dbReference type="Rhea" id="RHEA-COMP:10350"/>
        <dbReference type="Rhea" id="RHEA-COMP:14399"/>
        <dbReference type="ChEBI" id="CHEBI:15377"/>
        <dbReference type="ChEBI" id="CHEBI:15378"/>
        <dbReference type="ChEBI" id="CHEBI:17045"/>
        <dbReference type="ChEBI" id="CHEBI:17997"/>
        <dbReference type="ChEBI" id="CHEBI:29033"/>
        <dbReference type="ChEBI" id="CHEBI:29034"/>
        <dbReference type="EC" id="1.7.2.4"/>
    </reaction>
</comment>
<evidence type="ECO:0000313" key="20">
    <source>
        <dbReference type="EMBL" id="QSX30470.1"/>
    </source>
</evidence>
<dbReference type="EMBL" id="CP071504">
    <property type="protein sequence ID" value="QSX30470.1"/>
    <property type="molecule type" value="Genomic_DNA"/>
</dbReference>
<dbReference type="InterPro" id="IPR041114">
    <property type="entry name" value="Nos_propeller"/>
</dbReference>
<dbReference type="InterPro" id="IPR001505">
    <property type="entry name" value="Copper_CuA"/>
</dbReference>
<feature type="binding site" evidence="18">
    <location>
        <position position="486"/>
    </location>
    <ligand>
        <name>Cu cation</name>
        <dbReference type="ChEBI" id="CHEBI:23378"/>
        <label>Z4</label>
    </ligand>
</feature>
<evidence type="ECO:0000256" key="18">
    <source>
        <dbReference type="HAMAP-Rule" id="MF_00716"/>
    </source>
</evidence>
<comment type="cofactor">
    <cofactor evidence="18">
        <name>Ca(2+)</name>
        <dbReference type="ChEBI" id="CHEBI:29108"/>
    </cofactor>
    <text evidence="18">Binds 2 calcium ions per subunit.</text>
</comment>
<dbReference type="InterPro" id="IPR041142">
    <property type="entry name" value="NOS_propeller_2"/>
</dbReference>
<evidence type="ECO:0000256" key="14">
    <source>
        <dbReference type="ARBA" id="ARBA00023008"/>
    </source>
</evidence>
<dbReference type="GO" id="GO:0005507">
    <property type="term" value="F:copper ion binding"/>
    <property type="evidence" value="ECO:0007669"/>
    <property type="project" value="UniProtKB-UniRule"/>
</dbReference>
<dbReference type="RefSeq" id="WP_207325312.1">
    <property type="nucleotide sequence ID" value="NZ_CP071504.1"/>
</dbReference>
<comment type="similarity">
    <text evidence="5 18">Belongs to the NosZ family.</text>
</comment>
<evidence type="ECO:0000256" key="11">
    <source>
        <dbReference type="ARBA" id="ARBA00022764"/>
    </source>
</evidence>
<feature type="binding site" evidence="18">
    <location>
        <position position="374"/>
    </location>
    <ligand>
        <name>Cu cation</name>
        <dbReference type="ChEBI" id="CHEBI:23378"/>
        <label>Z1</label>
    </ligand>
</feature>
<feature type="binding site" evidence="18">
    <location>
        <position position="317"/>
    </location>
    <ligand>
        <name>Ca(2+)</name>
        <dbReference type="ChEBI" id="CHEBI:29108"/>
        <label>2</label>
    </ligand>
</feature>
<evidence type="ECO:0000256" key="8">
    <source>
        <dbReference type="ARBA" id="ARBA00016560"/>
    </source>
</evidence>
<dbReference type="InterPro" id="IPR023644">
    <property type="entry name" value="NO_Rdtase"/>
</dbReference>
<evidence type="ECO:0000256" key="16">
    <source>
        <dbReference type="ARBA" id="ARBA00032847"/>
    </source>
</evidence>
<dbReference type="InterPro" id="IPR034205">
    <property type="entry name" value="N2OR_C"/>
</dbReference>
<feature type="binding site" evidence="18">
    <location>
        <position position="264"/>
    </location>
    <ligand>
        <name>Ca(2+)</name>
        <dbReference type="ChEBI" id="CHEBI:29108"/>
        <label>2</label>
    </ligand>
</feature>
<dbReference type="GO" id="GO:0005509">
    <property type="term" value="F:calcium ion binding"/>
    <property type="evidence" value="ECO:0007669"/>
    <property type="project" value="UniProtKB-UniRule"/>
</dbReference>
<evidence type="ECO:0000256" key="5">
    <source>
        <dbReference type="ARBA" id="ARBA00010372"/>
    </source>
</evidence>
<feature type="binding site" evidence="18">
    <location>
        <position position="614"/>
    </location>
    <ligand>
        <name>Cu cation</name>
        <dbReference type="ChEBI" id="CHEBI:23378"/>
        <label>A2</label>
    </ligand>
</feature>
<evidence type="ECO:0000256" key="3">
    <source>
        <dbReference type="ARBA" id="ARBA00004779"/>
    </source>
</evidence>
<feature type="binding site" evidence="18">
    <location>
        <position position="610"/>
    </location>
    <ligand>
        <name>Cu cation</name>
        <dbReference type="ChEBI" id="CHEBI:23378"/>
        <label>A2</label>
    </ligand>
</feature>
<evidence type="ECO:0000256" key="13">
    <source>
        <dbReference type="ARBA" id="ARBA00023002"/>
    </source>
</evidence>
<dbReference type="SUPFAM" id="SSF50974">
    <property type="entry name" value="Nitrous oxide reductase, N-terminal domain"/>
    <property type="match status" value="1"/>
</dbReference>
<comment type="subcellular location">
    <subcellularLocation>
        <location evidence="2 18">Periplasm</location>
    </subcellularLocation>
</comment>
<dbReference type="Pfam" id="PF18764">
    <property type="entry name" value="nos_propeller"/>
    <property type="match status" value="1"/>
</dbReference>
<dbReference type="GO" id="GO:0042597">
    <property type="term" value="C:periplasmic space"/>
    <property type="evidence" value="ECO:0007669"/>
    <property type="project" value="UniProtKB-SubCell"/>
</dbReference>
<keyword evidence="9 18" id="KW-0479">Metal-binding</keyword>
<dbReference type="InterPro" id="IPR015943">
    <property type="entry name" value="WD40/YVTN_repeat-like_dom_sf"/>
</dbReference>
<feature type="binding site" evidence="18">
    <location>
        <position position="612"/>
    </location>
    <ligand>
        <name>Cu cation</name>
        <dbReference type="ChEBI" id="CHEBI:23378"/>
        <label>A2</label>
    </ligand>
</feature>
<dbReference type="InterPro" id="IPR011045">
    <property type="entry name" value="N2O_reductase_N"/>
</dbReference>
<feature type="binding site" evidence="18">
    <location>
        <position position="575"/>
    </location>
    <ligand>
        <name>Cu cation</name>
        <dbReference type="ChEBI" id="CHEBI:23378"/>
        <label>A1</label>
    </ligand>
</feature>
<dbReference type="Pfam" id="PF18793">
    <property type="entry name" value="nos_propeller_2"/>
    <property type="match status" value="1"/>
</dbReference>
<comment type="cofactor">
    <cofactor evidence="18">
        <name>Cu cation</name>
        <dbReference type="ChEBI" id="CHEBI:23378"/>
    </cofactor>
    <text evidence="18">Binds 6 Cu cations per subunit. Each subunit contains 2 copper centers; Cu(A) (binuclear) and Cu(Z) (tetranuclear). Cu(Z) is thought to be the site of nitrous oxide reduction.</text>
</comment>
<evidence type="ECO:0000256" key="6">
    <source>
        <dbReference type="ARBA" id="ARBA00011738"/>
    </source>
</evidence>
<comment type="similarity">
    <text evidence="4 18">In the C-terminal section; belongs to the cytochrome c oxidase subunit 2 family.</text>
</comment>
<feature type="binding site" evidence="18">
    <location>
        <position position="425"/>
    </location>
    <ligand>
        <name>Cu cation</name>
        <dbReference type="ChEBI" id="CHEBI:23378"/>
        <label>Z3</label>
    </ligand>
</feature>
<dbReference type="PROSITE" id="PS50857">
    <property type="entry name" value="COX2_CUA"/>
    <property type="match status" value="1"/>
</dbReference>
<feature type="binding site" evidence="18">
    <location>
        <position position="126"/>
    </location>
    <ligand>
        <name>Cu cation</name>
        <dbReference type="ChEBI" id="CHEBI:23378"/>
        <label>Z2</label>
    </ligand>
</feature>
<dbReference type="Proteomes" id="UP000663281">
    <property type="component" value="Chromosome"/>
</dbReference>
<evidence type="ECO:0000256" key="17">
    <source>
        <dbReference type="ARBA" id="ARBA00049555"/>
    </source>
</evidence>
<dbReference type="EC" id="1.7.2.4" evidence="7 18"/>
<dbReference type="PANTHER" id="PTHR42838">
    <property type="entry name" value="CYTOCHROME C OXIDASE SUBUNIT II"/>
    <property type="match status" value="1"/>
</dbReference>
<accession>A0A974XL63</accession>
<dbReference type="KEGG" id="scyp:JYB88_02080"/>
<feature type="binding site" evidence="18">
    <location>
        <position position="621"/>
    </location>
    <ligand>
        <name>Cu cation</name>
        <dbReference type="ChEBI" id="CHEBI:23378"/>
        <label>A1</label>
    </ligand>
</feature>
<evidence type="ECO:0000256" key="1">
    <source>
        <dbReference type="ARBA" id="ARBA00003034"/>
    </source>
</evidence>
<feature type="binding site" evidence="18">
    <location>
        <position position="253"/>
    </location>
    <ligand>
        <name>Ca(2+)</name>
        <dbReference type="ChEBI" id="CHEBI:29108"/>
        <label>2</label>
    </ligand>
</feature>
<gene>
    <name evidence="18" type="primary">nosZ</name>
    <name evidence="20" type="ORF">JYB88_02080</name>
</gene>
<comment type="function">
    <text evidence="1 18">Nitrous-oxide reductase is part of a bacterial respiratory system which is activated under anaerobic conditions in the presence of nitrate or nitrous oxide.</text>
</comment>
<keyword evidence="14 18" id="KW-0186">Copper</keyword>
<protein>
    <recommendedName>
        <fullName evidence="8 18">Nitrous-oxide reductase</fullName>
        <ecNumber evidence="7 18">1.7.2.4</ecNumber>
    </recommendedName>
    <alternativeName>
        <fullName evidence="15 18">N(2)OR</fullName>
    </alternativeName>
    <alternativeName>
        <fullName evidence="16 18">N2O reductase</fullName>
    </alternativeName>
</protein>
<dbReference type="InterPro" id="IPR002429">
    <property type="entry name" value="CcO_II-like_C"/>
</dbReference>
<dbReference type="PROSITE" id="PS00078">
    <property type="entry name" value="COX2"/>
    <property type="match status" value="1"/>
</dbReference>
<feature type="binding site" evidence="18">
    <location>
        <position position="270"/>
    </location>
    <ligand>
        <name>Ca(2+)</name>
        <dbReference type="ChEBI" id="CHEBI:29108"/>
        <label>2</label>
    </ligand>
</feature>
<feature type="binding site" evidence="18">
    <location>
        <position position="446"/>
    </location>
    <ligand>
        <name>Ca(2+)</name>
        <dbReference type="ChEBI" id="CHEBI:29108"/>
        <label>1</label>
    </ligand>
</feature>
<dbReference type="SUPFAM" id="SSF49503">
    <property type="entry name" value="Cupredoxins"/>
    <property type="match status" value="1"/>
</dbReference>
<keyword evidence="10 18" id="KW-0732">Signal</keyword>
<dbReference type="InterPro" id="IPR006311">
    <property type="entry name" value="TAT_signal"/>
</dbReference>
<evidence type="ECO:0000256" key="15">
    <source>
        <dbReference type="ARBA" id="ARBA00031077"/>
    </source>
</evidence>